<name>A0A067KA28_JATCU</name>
<dbReference type="CDD" id="cd05324">
    <property type="entry name" value="carb_red_PTCR-like_SDR_c"/>
    <property type="match status" value="1"/>
</dbReference>
<dbReference type="GO" id="GO:0016616">
    <property type="term" value="F:oxidoreductase activity, acting on the CH-OH group of donors, NAD or NADP as acceptor"/>
    <property type="evidence" value="ECO:0007669"/>
    <property type="project" value="InterPro"/>
</dbReference>
<dbReference type="EMBL" id="KK914782">
    <property type="protein sequence ID" value="KDP28664.1"/>
    <property type="molecule type" value="Genomic_DNA"/>
</dbReference>
<keyword evidence="7" id="KW-1185">Reference proteome</keyword>
<dbReference type="PROSITE" id="PS00061">
    <property type="entry name" value="ADH_SHORT"/>
    <property type="match status" value="1"/>
</dbReference>
<dbReference type="OrthoDB" id="1933717at2759"/>
<keyword evidence="3 5" id="KW-0560">Oxidoreductase</keyword>
<dbReference type="PRINTS" id="PR00081">
    <property type="entry name" value="GDHRDH"/>
</dbReference>
<dbReference type="Gene3D" id="3.40.50.720">
    <property type="entry name" value="NAD(P)-binding Rossmann-like Domain"/>
    <property type="match status" value="1"/>
</dbReference>
<dbReference type="Proteomes" id="UP000027138">
    <property type="component" value="Unassembled WGS sequence"/>
</dbReference>
<dbReference type="GO" id="GO:0016020">
    <property type="term" value="C:membrane"/>
    <property type="evidence" value="ECO:0007669"/>
    <property type="project" value="TreeGrafter"/>
</dbReference>
<dbReference type="STRING" id="180498.A0A067KA28"/>
<sequence>MADLRYAVVTGGNKGIGFEICRRLASNGIVVVLTARDENRGLEAVKRLKDSGLSDDNLVFHQLDVTDPRSVASLADFVKIQFGKLDILVNNAGISGVTIDHDVFQRASELSGGWPDGKQVTWDEIQTPSLELAEQCLKTNYYGAKLMVEALTPLLQLSKAARIVNVSSALGLLQFIPSEWAKGLLSDVENLTEEKVDEVLNQFLKDFKDGLVETKGWPTSLSAYTVAKASMNAYTRILAKKYPSFGVNSVCPGFCKTDITTNVGLLTSAEGAEHAVRLALFPEDGPSGCFFLRKQMSCF</sequence>
<dbReference type="Pfam" id="PF00106">
    <property type="entry name" value="adh_short"/>
    <property type="match status" value="1"/>
</dbReference>
<evidence type="ECO:0000256" key="2">
    <source>
        <dbReference type="ARBA" id="ARBA00022857"/>
    </source>
</evidence>
<evidence type="ECO:0000256" key="5">
    <source>
        <dbReference type="RuleBase" id="RU369024"/>
    </source>
</evidence>
<evidence type="ECO:0000256" key="3">
    <source>
        <dbReference type="ARBA" id="ARBA00023002"/>
    </source>
</evidence>
<dbReference type="InterPro" id="IPR020904">
    <property type="entry name" value="Sc_DH/Rdtase_CS"/>
</dbReference>
<gene>
    <name evidence="6" type="ORF">JCGZ_14435</name>
</gene>
<dbReference type="InterPro" id="IPR036291">
    <property type="entry name" value="NAD(P)-bd_dom_sf"/>
</dbReference>
<evidence type="ECO:0000256" key="1">
    <source>
        <dbReference type="ARBA" id="ARBA00006484"/>
    </source>
</evidence>
<evidence type="ECO:0000313" key="6">
    <source>
        <dbReference type="EMBL" id="KDP28664.1"/>
    </source>
</evidence>
<dbReference type="InterPro" id="IPR045313">
    <property type="entry name" value="CBR1-like"/>
</dbReference>
<dbReference type="PANTHER" id="PTHR43490">
    <property type="entry name" value="(+)-NEOMENTHOL DEHYDROGENASE"/>
    <property type="match status" value="1"/>
</dbReference>
<dbReference type="FunFam" id="3.40.50.720:FF:000312">
    <property type="entry name" value="(+)-neomenthol dehydrogenase"/>
    <property type="match status" value="1"/>
</dbReference>
<evidence type="ECO:0000313" key="7">
    <source>
        <dbReference type="Proteomes" id="UP000027138"/>
    </source>
</evidence>
<dbReference type="EC" id="1.1.1.-" evidence="5"/>
<dbReference type="InterPro" id="IPR002347">
    <property type="entry name" value="SDR_fam"/>
</dbReference>
<reference evidence="6 7" key="1">
    <citation type="journal article" date="2014" name="PLoS ONE">
        <title>Global Analysis of Gene Expression Profiles in Physic Nut (Jatropha curcas L.) Seedlings Exposed to Salt Stress.</title>
        <authorList>
            <person name="Zhang L."/>
            <person name="Zhang C."/>
            <person name="Wu P."/>
            <person name="Chen Y."/>
            <person name="Li M."/>
            <person name="Jiang H."/>
            <person name="Wu G."/>
        </authorList>
    </citation>
    <scope>NUCLEOTIDE SEQUENCE [LARGE SCALE GENOMIC DNA]</scope>
    <source>
        <strain evidence="7">cv. GZQX0401</strain>
        <tissue evidence="6">Young leaves</tissue>
    </source>
</reference>
<dbReference type="PANTHER" id="PTHR43490:SF119">
    <property type="entry name" value="SHORT-CHAIN DEHYDROGENASE_REDUCTASE"/>
    <property type="match status" value="1"/>
</dbReference>
<protein>
    <recommendedName>
        <fullName evidence="5">Short-chain dehydrogenase/reductase</fullName>
        <ecNumber evidence="5">1.1.1.-</ecNumber>
    </recommendedName>
</protein>
<accession>A0A067KA28</accession>
<keyword evidence="2 5" id="KW-0521">NADP</keyword>
<dbReference type="AlphaFoldDB" id="A0A067KA28"/>
<comment type="similarity">
    <text evidence="1 4">Belongs to the short-chain dehydrogenases/reductases (SDR) family.</text>
</comment>
<evidence type="ECO:0000256" key="4">
    <source>
        <dbReference type="RuleBase" id="RU000363"/>
    </source>
</evidence>
<dbReference type="PRINTS" id="PR00080">
    <property type="entry name" value="SDRFAMILY"/>
</dbReference>
<organism evidence="6 7">
    <name type="scientific">Jatropha curcas</name>
    <name type="common">Barbados nut</name>
    <dbReference type="NCBI Taxonomy" id="180498"/>
    <lineage>
        <taxon>Eukaryota</taxon>
        <taxon>Viridiplantae</taxon>
        <taxon>Streptophyta</taxon>
        <taxon>Embryophyta</taxon>
        <taxon>Tracheophyta</taxon>
        <taxon>Spermatophyta</taxon>
        <taxon>Magnoliopsida</taxon>
        <taxon>eudicotyledons</taxon>
        <taxon>Gunneridae</taxon>
        <taxon>Pentapetalae</taxon>
        <taxon>rosids</taxon>
        <taxon>fabids</taxon>
        <taxon>Malpighiales</taxon>
        <taxon>Euphorbiaceae</taxon>
        <taxon>Crotonoideae</taxon>
        <taxon>Jatropheae</taxon>
        <taxon>Jatropha</taxon>
    </lineage>
</organism>
<dbReference type="SUPFAM" id="SSF51735">
    <property type="entry name" value="NAD(P)-binding Rossmann-fold domains"/>
    <property type="match status" value="1"/>
</dbReference>
<proteinExistence type="inferred from homology"/>